<keyword evidence="1" id="KW-0732">Signal</keyword>
<accession>A0ABZ2TNJ1</accession>
<gene>
    <name evidence="2" type="ORF">WG950_09025</name>
</gene>
<dbReference type="PROSITE" id="PS51257">
    <property type="entry name" value="PROKAR_LIPOPROTEIN"/>
    <property type="match status" value="1"/>
</dbReference>
<sequence>MKIRNLFLATCLLFLSSCVVKSLHPFYTKETISFDKGFIGNWQDSKKGTWTIVSFKEEILKENPIEKMKSEDLQLYKEFKNSYYIKRDYKDKEVLFIATPFVINNQRYLDFFPFGRQENIDNLLESHSIYTHSLVKYDVLKNGEIEIRWLDEGKIEDLFKQKKIKIKHETFGVLNDKYLLTASSKELQKFIKKYMASNDTEKWETSTKFTLSKTDAKE</sequence>
<protein>
    <recommendedName>
        <fullName evidence="4">Lipoprotein</fullName>
    </recommendedName>
</protein>
<organism evidence="2 3">
    <name type="scientific">Polaribacter marinaquae</name>
    <dbReference type="NCBI Taxonomy" id="1642819"/>
    <lineage>
        <taxon>Bacteria</taxon>
        <taxon>Pseudomonadati</taxon>
        <taxon>Bacteroidota</taxon>
        <taxon>Flavobacteriia</taxon>
        <taxon>Flavobacteriales</taxon>
        <taxon>Flavobacteriaceae</taxon>
    </lineage>
</organism>
<evidence type="ECO:0000256" key="1">
    <source>
        <dbReference type="SAM" id="SignalP"/>
    </source>
</evidence>
<evidence type="ECO:0000313" key="2">
    <source>
        <dbReference type="EMBL" id="WYW54668.1"/>
    </source>
</evidence>
<evidence type="ECO:0008006" key="4">
    <source>
        <dbReference type="Google" id="ProtNLM"/>
    </source>
</evidence>
<feature type="signal peptide" evidence="1">
    <location>
        <begin position="1"/>
        <end position="21"/>
    </location>
</feature>
<keyword evidence="3" id="KW-1185">Reference proteome</keyword>
<dbReference type="Proteomes" id="UP001491088">
    <property type="component" value="Chromosome"/>
</dbReference>
<evidence type="ECO:0000313" key="3">
    <source>
        <dbReference type="Proteomes" id="UP001491088"/>
    </source>
</evidence>
<dbReference type="EMBL" id="CP150496">
    <property type="protein sequence ID" value="WYW54668.1"/>
    <property type="molecule type" value="Genomic_DNA"/>
</dbReference>
<name>A0ABZ2TNJ1_9FLAO</name>
<reference evidence="2 3" key="1">
    <citation type="submission" date="2024-03" db="EMBL/GenBank/DDBJ databases">
        <authorList>
            <person name="Cao K."/>
        </authorList>
    </citation>
    <scope>NUCLEOTIDE SEQUENCE [LARGE SCALE GENOMIC DNA]</scope>
    <source>
        <strain evidence="2 3">MCCC 1K00696</strain>
    </source>
</reference>
<dbReference type="RefSeq" id="WP_340931794.1">
    <property type="nucleotide sequence ID" value="NZ_CP150496.1"/>
</dbReference>
<proteinExistence type="predicted"/>
<feature type="chain" id="PRO_5047000135" description="Lipoprotein" evidence="1">
    <location>
        <begin position="22"/>
        <end position="218"/>
    </location>
</feature>